<dbReference type="InterPro" id="IPR009057">
    <property type="entry name" value="Homeodomain-like_sf"/>
</dbReference>
<dbReference type="Gene3D" id="1.10.10.60">
    <property type="entry name" value="Homeodomain-like"/>
    <property type="match status" value="1"/>
</dbReference>
<gene>
    <name evidence="4" type="primary">Pax7_0</name>
    <name evidence="4" type="ORF">GTO93_0022376</name>
</gene>
<evidence type="ECO:0000313" key="4">
    <source>
        <dbReference type="EMBL" id="MBN3277616.1"/>
    </source>
</evidence>
<evidence type="ECO:0000313" key="5">
    <source>
        <dbReference type="Proteomes" id="UP001166093"/>
    </source>
</evidence>
<dbReference type="SUPFAM" id="SSF46689">
    <property type="entry name" value="Homeodomain-like"/>
    <property type="match status" value="1"/>
</dbReference>
<sequence length="303" mass="33054">MRFTFARALLHIEPRPVDTHVPASPRFEMEATLTAPCVMRFPAVCELEQMSQQETRSDSLAGWLPSRAVSPSQNSQCRGWSLETKLISLSSPHLEVWFSNRRARWRKQAGANQLAAFNHLLPGGFAHTGMPTLPTYQLPESSYPTLSQDGSSGTVHRPQPLPPSTMHQGGLTGDSGSAYGLASNRHGFSSYSESFMNPSPSSNHMNTVSNGLSPQGLNLGRERLKAALIPVSKPVAAADRRADKNVRFPVNKFSASDDGQVEMDSCYPKAQPLPQQTPPTGARDKTLTCSKLRSLDSAAPRRC</sequence>
<reference evidence="4" key="1">
    <citation type="journal article" date="2021" name="Cell">
        <title>Tracing the genetic footprints of vertebrate landing in non-teleost ray-finned fishes.</title>
        <authorList>
            <person name="Bi X."/>
            <person name="Wang K."/>
            <person name="Yang L."/>
            <person name="Pan H."/>
            <person name="Jiang H."/>
            <person name="Wei Q."/>
            <person name="Fang M."/>
            <person name="Yu H."/>
            <person name="Zhu C."/>
            <person name="Cai Y."/>
            <person name="He Y."/>
            <person name="Gan X."/>
            <person name="Zeng H."/>
            <person name="Yu D."/>
            <person name="Zhu Y."/>
            <person name="Jiang H."/>
            <person name="Qiu Q."/>
            <person name="Yang H."/>
            <person name="Zhang Y.E."/>
            <person name="Wang W."/>
            <person name="Zhu M."/>
            <person name="He S."/>
            <person name="Zhang G."/>
        </authorList>
    </citation>
    <scope>NUCLEOTIDE SEQUENCE</scope>
    <source>
        <strain evidence="4">Pddl_001</strain>
    </source>
</reference>
<evidence type="ECO:0000256" key="2">
    <source>
        <dbReference type="SAM" id="MobiDB-lite"/>
    </source>
</evidence>
<accession>A0ABS2XU68</accession>
<dbReference type="Pfam" id="PF12360">
    <property type="entry name" value="Pax7"/>
    <property type="match status" value="1"/>
</dbReference>
<protein>
    <submittedName>
        <fullName evidence="4">PAX7 protein</fullName>
    </submittedName>
</protein>
<evidence type="ECO:0000259" key="3">
    <source>
        <dbReference type="PROSITE" id="PS50071"/>
    </source>
</evidence>
<dbReference type="InterPro" id="IPR001356">
    <property type="entry name" value="HD"/>
</dbReference>
<dbReference type="PROSITE" id="PS50071">
    <property type="entry name" value="HOMEOBOX_2"/>
    <property type="match status" value="1"/>
</dbReference>
<feature type="region of interest" description="Disordered" evidence="2">
    <location>
        <begin position="132"/>
        <end position="179"/>
    </location>
</feature>
<evidence type="ECO:0000256" key="1">
    <source>
        <dbReference type="PROSITE-ProRule" id="PRU00108"/>
    </source>
</evidence>
<feature type="DNA-binding region" description="Homeobox" evidence="1">
    <location>
        <begin position="84"/>
        <end position="109"/>
    </location>
</feature>
<feature type="region of interest" description="Disordered" evidence="2">
    <location>
        <begin position="192"/>
        <end position="214"/>
    </location>
</feature>
<comment type="caution">
    <text evidence="4">The sequence shown here is derived from an EMBL/GenBank/DDBJ whole genome shotgun (WGS) entry which is preliminary data.</text>
</comment>
<keyword evidence="5" id="KW-1185">Reference proteome</keyword>
<feature type="domain" description="Homeobox" evidence="3">
    <location>
        <begin position="82"/>
        <end position="108"/>
    </location>
</feature>
<organism evidence="4 5">
    <name type="scientific">Polyodon spathula</name>
    <name type="common">North American paddlefish</name>
    <name type="synonym">Squalus spathula</name>
    <dbReference type="NCBI Taxonomy" id="7913"/>
    <lineage>
        <taxon>Eukaryota</taxon>
        <taxon>Metazoa</taxon>
        <taxon>Chordata</taxon>
        <taxon>Craniata</taxon>
        <taxon>Vertebrata</taxon>
        <taxon>Euteleostomi</taxon>
        <taxon>Actinopterygii</taxon>
        <taxon>Chondrostei</taxon>
        <taxon>Acipenseriformes</taxon>
        <taxon>Polyodontidae</taxon>
        <taxon>Polyodon</taxon>
    </lineage>
</organism>
<name>A0ABS2XU68_POLSP</name>
<keyword evidence="1" id="KW-0238">DNA-binding</keyword>
<dbReference type="Proteomes" id="UP001166093">
    <property type="component" value="Unassembled WGS sequence"/>
</dbReference>
<dbReference type="CDD" id="cd00086">
    <property type="entry name" value="homeodomain"/>
    <property type="match status" value="1"/>
</dbReference>
<feature type="compositionally biased region" description="Polar residues" evidence="2">
    <location>
        <begin position="134"/>
        <end position="154"/>
    </location>
</feature>
<keyword evidence="1" id="KW-0371">Homeobox</keyword>
<feature type="non-terminal residue" evidence="4">
    <location>
        <position position="303"/>
    </location>
</feature>
<dbReference type="InterPro" id="IPR022106">
    <property type="entry name" value="Pax7_C"/>
</dbReference>
<proteinExistence type="predicted"/>
<dbReference type="EMBL" id="JAAWVQ010071881">
    <property type="protein sequence ID" value="MBN3277616.1"/>
    <property type="molecule type" value="Genomic_DNA"/>
</dbReference>
<comment type="subcellular location">
    <subcellularLocation>
        <location evidence="1">Nucleus</location>
    </subcellularLocation>
</comment>
<feature type="non-terminal residue" evidence="4">
    <location>
        <position position="1"/>
    </location>
</feature>
<keyword evidence="1" id="KW-0539">Nucleus</keyword>
<feature type="region of interest" description="Disordered" evidence="2">
    <location>
        <begin position="259"/>
        <end position="303"/>
    </location>
</feature>